<organism evidence="2">
    <name type="scientific">Podoviridae sp. ctx0K11</name>
    <dbReference type="NCBI Taxonomy" id="2825287"/>
    <lineage>
        <taxon>Viruses</taxon>
        <taxon>Duplodnaviria</taxon>
        <taxon>Heunggongvirae</taxon>
        <taxon>Uroviricota</taxon>
        <taxon>Caudoviricetes</taxon>
    </lineage>
</organism>
<proteinExistence type="predicted"/>
<evidence type="ECO:0000313" key="2">
    <source>
        <dbReference type="EMBL" id="DAE17661.1"/>
    </source>
</evidence>
<sequence>MSLTDYWRAGKLNGCFWCRHPDGHIEAHKLDNLRHENYMDIEVLAPCNYAHLVDLTEKVEQLKDKVEWEIGKNEALEKQLTEAKEGIKKGRKALELMCDRNDELLALLKECRTLCEEMIKVNRLYIQGKCICPCKENITDILTRINAALGKNERPDNG</sequence>
<name>A0A8S5QFW5_9CAUD</name>
<keyword evidence="1" id="KW-0175">Coiled coil</keyword>
<evidence type="ECO:0000256" key="1">
    <source>
        <dbReference type="SAM" id="Coils"/>
    </source>
</evidence>
<feature type="coiled-coil region" evidence="1">
    <location>
        <begin position="59"/>
        <end position="93"/>
    </location>
</feature>
<dbReference type="EMBL" id="BK015643">
    <property type="protein sequence ID" value="DAE17661.1"/>
    <property type="molecule type" value="Genomic_DNA"/>
</dbReference>
<accession>A0A8S5QFW5</accession>
<protein>
    <recommendedName>
        <fullName evidence="3">Coil containing protein</fullName>
    </recommendedName>
</protein>
<reference evidence="2" key="1">
    <citation type="journal article" date="2021" name="Proc. Natl. Acad. Sci. U.S.A.">
        <title>A Catalog of Tens of Thousands of Viruses from Human Metagenomes Reveals Hidden Associations with Chronic Diseases.</title>
        <authorList>
            <person name="Tisza M.J."/>
            <person name="Buck C.B."/>
        </authorList>
    </citation>
    <scope>NUCLEOTIDE SEQUENCE</scope>
    <source>
        <strain evidence="2">Ctx0K11</strain>
    </source>
</reference>
<evidence type="ECO:0008006" key="3">
    <source>
        <dbReference type="Google" id="ProtNLM"/>
    </source>
</evidence>